<dbReference type="AlphaFoldDB" id="A0A6B3L7G0"/>
<dbReference type="InterPro" id="IPR045584">
    <property type="entry name" value="Pilin-like"/>
</dbReference>
<gene>
    <name evidence="1" type="ORF">G3M56_003715</name>
</gene>
<dbReference type="NCBIfam" id="TIGR02532">
    <property type="entry name" value="IV_pilin_GFxxxE"/>
    <property type="match status" value="1"/>
</dbReference>
<dbReference type="PROSITE" id="PS00409">
    <property type="entry name" value="PROKAR_NTER_METHYL"/>
    <property type="match status" value="1"/>
</dbReference>
<dbReference type="Proteomes" id="UP000475117">
    <property type="component" value="Chromosome"/>
</dbReference>
<organism evidence="1 2">
    <name type="scientific">Sulfuriroseicoccus oceanibius</name>
    <dbReference type="NCBI Taxonomy" id="2707525"/>
    <lineage>
        <taxon>Bacteria</taxon>
        <taxon>Pseudomonadati</taxon>
        <taxon>Verrucomicrobiota</taxon>
        <taxon>Verrucomicrobiia</taxon>
        <taxon>Verrucomicrobiales</taxon>
        <taxon>Verrucomicrobiaceae</taxon>
        <taxon>Sulfuriroseicoccus</taxon>
    </lineage>
</organism>
<accession>A0A6B3L7G0</accession>
<keyword evidence="2" id="KW-1185">Reference proteome</keyword>
<dbReference type="SUPFAM" id="SSF54523">
    <property type="entry name" value="Pili subunits"/>
    <property type="match status" value="1"/>
</dbReference>
<dbReference type="KEGG" id="soa:G3M56_003715"/>
<evidence type="ECO:0000313" key="2">
    <source>
        <dbReference type="Proteomes" id="UP000475117"/>
    </source>
</evidence>
<dbReference type="InterPro" id="IPR012902">
    <property type="entry name" value="N_methyl_site"/>
</dbReference>
<dbReference type="Pfam" id="PF07963">
    <property type="entry name" value="N_methyl"/>
    <property type="match status" value="1"/>
</dbReference>
<protein>
    <submittedName>
        <fullName evidence="1">Prepilin-type N-terminal cleavage/methylation domain-containing protein</fullName>
    </submittedName>
</protein>
<dbReference type="RefSeq" id="WP_164365034.1">
    <property type="nucleotide sequence ID" value="NZ_CP066776.1"/>
</dbReference>
<evidence type="ECO:0000313" key="1">
    <source>
        <dbReference type="EMBL" id="QQL45707.1"/>
    </source>
</evidence>
<name>A0A6B3L7G0_9BACT</name>
<reference evidence="1 2" key="1">
    <citation type="submission" date="2020-12" db="EMBL/GenBank/DDBJ databases">
        <title>Sulforoseuscoccus oceanibium gen. nov., sp. nov., a representative of the phylum Verrucomicrobia with special cytoplasmic membrane, and proposal of Sulforoseuscoccusaceae fam. nov.</title>
        <authorList>
            <person name="Xi F."/>
        </authorList>
    </citation>
    <scope>NUCLEOTIDE SEQUENCE [LARGE SCALE GENOMIC DNA]</scope>
    <source>
        <strain evidence="1 2">T37</strain>
    </source>
</reference>
<dbReference type="PANTHER" id="PTHR30093">
    <property type="entry name" value="GENERAL SECRETION PATHWAY PROTEIN G"/>
    <property type="match status" value="1"/>
</dbReference>
<dbReference type="EMBL" id="CP066776">
    <property type="protein sequence ID" value="QQL45707.1"/>
    <property type="molecule type" value="Genomic_DNA"/>
</dbReference>
<proteinExistence type="predicted"/>
<sequence length="205" mass="22444">MKPRHSQLSNRASRSRGFTLIELLIVIAIVAILASMIFAGSSFALKKARKVEAQNLATGIAQAVEQFEVEYNRMPIPGSSRGQDWEGDSSEEICVILTGQETGGKVLNKKQIDYLDGMKQANDAAGGIDRTEEDRPVVFDPWGNFFVIHIDGNYDKKLRNPESSEDGEDELKGVRVAVLSKGEDGIAAGENEEGDDATQDNARSW</sequence>
<dbReference type="Gene3D" id="3.30.700.10">
    <property type="entry name" value="Glycoprotein, Type 4 Pilin"/>
    <property type="match status" value="1"/>
</dbReference>